<evidence type="ECO:0000256" key="7">
    <source>
        <dbReference type="PIRSR" id="PIRSR000027-2"/>
    </source>
</evidence>
<dbReference type="PROSITE" id="PS51009">
    <property type="entry name" value="CYTCII"/>
    <property type="match status" value="1"/>
</dbReference>
<dbReference type="AlphaFoldDB" id="A0A286GMT7"/>
<dbReference type="EMBL" id="OCNJ01000006">
    <property type="protein sequence ID" value="SOD96820.1"/>
    <property type="molecule type" value="Genomic_DNA"/>
</dbReference>
<dbReference type="GO" id="GO:0042597">
    <property type="term" value="C:periplasmic space"/>
    <property type="evidence" value="ECO:0007669"/>
    <property type="project" value="InterPro"/>
</dbReference>
<accession>A0A286GMT7</accession>
<feature type="binding site" description="covalent" evidence="7">
    <location>
        <position position="149"/>
    </location>
    <ligand>
        <name>heme c</name>
        <dbReference type="ChEBI" id="CHEBI:61717"/>
    </ligand>
</feature>
<organism evidence="9 10">
    <name type="scientific">Caenispirillum bisanense</name>
    <dbReference type="NCBI Taxonomy" id="414052"/>
    <lineage>
        <taxon>Bacteria</taxon>
        <taxon>Pseudomonadati</taxon>
        <taxon>Pseudomonadota</taxon>
        <taxon>Alphaproteobacteria</taxon>
        <taxon>Rhodospirillales</taxon>
        <taxon>Novispirillaceae</taxon>
        <taxon>Caenispirillum</taxon>
    </lineage>
</organism>
<feature type="signal peptide" evidence="8">
    <location>
        <begin position="1"/>
        <end position="24"/>
    </location>
</feature>
<dbReference type="Proteomes" id="UP000219621">
    <property type="component" value="Unassembled WGS sequence"/>
</dbReference>
<evidence type="ECO:0000313" key="10">
    <source>
        <dbReference type="Proteomes" id="UP000219621"/>
    </source>
</evidence>
<feature type="binding site" description="covalent" evidence="7">
    <location>
        <position position="146"/>
    </location>
    <ligand>
        <name>heme c</name>
        <dbReference type="ChEBI" id="CHEBI:61717"/>
    </ligand>
</feature>
<sequence>MRSRLLAASVLALAVVGPAAVAVAQQATHLDLAAVVNARRDTMKAMKDAMGELAAMIEEGQNFDAARVADLAALIELNTEKIPHQFPDGSLIPGSEAKEALWEEREEFEKTAGEATVAAKALADRSALVTEPADLERAFKDVAMSCRACHKAYRKPF</sequence>
<evidence type="ECO:0000256" key="5">
    <source>
        <dbReference type="ARBA" id="ARBA00023004"/>
    </source>
</evidence>
<keyword evidence="8" id="KW-0732">Signal</keyword>
<dbReference type="GO" id="GO:0005506">
    <property type="term" value="F:iron ion binding"/>
    <property type="evidence" value="ECO:0007669"/>
    <property type="project" value="InterPro"/>
</dbReference>
<dbReference type="PIRSF" id="PIRSF000027">
    <property type="entry name" value="Cytc_c_prime"/>
    <property type="match status" value="1"/>
</dbReference>
<keyword evidence="3 6" id="KW-0479">Metal-binding</keyword>
<gene>
    <name evidence="9" type="ORF">SAMN05421508_106109</name>
</gene>
<dbReference type="Pfam" id="PF01322">
    <property type="entry name" value="Cytochrom_C_2"/>
    <property type="match status" value="1"/>
</dbReference>
<evidence type="ECO:0000313" key="9">
    <source>
        <dbReference type="EMBL" id="SOD96820.1"/>
    </source>
</evidence>
<feature type="chain" id="PRO_5012334907" evidence="8">
    <location>
        <begin position="25"/>
        <end position="157"/>
    </location>
</feature>
<name>A0A286GMT7_9PROT</name>
<evidence type="ECO:0000256" key="3">
    <source>
        <dbReference type="ARBA" id="ARBA00022723"/>
    </source>
</evidence>
<dbReference type="GO" id="GO:0020037">
    <property type="term" value="F:heme binding"/>
    <property type="evidence" value="ECO:0007669"/>
    <property type="project" value="InterPro"/>
</dbReference>
<evidence type="ECO:0000256" key="4">
    <source>
        <dbReference type="ARBA" id="ARBA00022982"/>
    </source>
</evidence>
<dbReference type="RefSeq" id="WP_176525183.1">
    <property type="nucleotide sequence ID" value="NZ_OCNJ01000006.1"/>
</dbReference>
<evidence type="ECO:0000256" key="1">
    <source>
        <dbReference type="ARBA" id="ARBA00022448"/>
    </source>
</evidence>
<dbReference type="InterPro" id="IPR010980">
    <property type="entry name" value="Cyt_c/b562"/>
</dbReference>
<protein>
    <submittedName>
        <fullName evidence="9">Cytochrome c556</fullName>
    </submittedName>
</protein>
<keyword evidence="4" id="KW-0249">Electron transport</keyword>
<keyword evidence="2 7" id="KW-0349">Heme</keyword>
<reference evidence="10" key="1">
    <citation type="submission" date="2017-09" db="EMBL/GenBank/DDBJ databases">
        <authorList>
            <person name="Varghese N."/>
            <person name="Submissions S."/>
        </authorList>
    </citation>
    <scope>NUCLEOTIDE SEQUENCE [LARGE SCALE GENOMIC DNA]</scope>
    <source>
        <strain evidence="10">USBA 140</strain>
    </source>
</reference>
<proteinExistence type="predicted"/>
<dbReference type="InterPro" id="IPR012127">
    <property type="entry name" value="Cyt_c_prime"/>
</dbReference>
<dbReference type="GO" id="GO:0022900">
    <property type="term" value="P:electron transport chain"/>
    <property type="evidence" value="ECO:0007669"/>
    <property type="project" value="InterPro"/>
</dbReference>
<comment type="PTM">
    <text evidence="7">Binds 1 heme group per subunit.</text>
</comment>
<keyword evidence="5 6" id="KW-0408">Iron</keyword>
<evidence type="ECO:0000256" key="2">
    <source>
        <dbReference type="ARBA" id="ARBA00022617"/>
    </source>
</evidence>
<dbReference type="SUPFAM" id="SSF47175">
    <property type="entry name" value="Cytochromes"/>
    <property type="match status" value="1"/>
</dbReference>
<keyword evidence="10" id="KW-1185">Reference proteome</keyword>
<evidence type="ECO:0000256" key="6">
    <source>
        <dbReference type="PIRSR" id="PIRSR000027-1"/>
    </source>
</evidence>
<dbReference type="GO" id="GO:0009055">
    <property type="term" value="F:electron transfer activity"/>
    <property type="evidence" value="ECO:0007669"/>
    <property type="project" value="InterPro"/>
</dbReference>
<dbReference type="InterPro" id="IPR002321">
    <property type="entry name" value="Cyt_c_II"/>
</dbReference>
<evidence type="ECO:0000256" key="8">
    <source>
        <dbReference type="SAM" id="SignalP"/>
    </source>
</evidence>
<dbReference type="Gene3D" id="1.20.120.10">
    <property type="entry name" value="Cytochrome c/b562"/>
    <property type="match status" value="1"/>
</dbReference>
<keyword evidence="1" id="KW-0813">Transport</keyword>
<feature type="binding site" description="axial binding residue" evidence="6">
    <location>
        <position position="150"/>
    </location>
    <ligand>
        <name>heme c</name>
        <dbReference type="ChEBI" id="CHEBI:61717"/>
    </ligand>
    <ligandPart>
        <name>Fe</name>
        <dbReference type="ChEBI" id="CHEBI:18248"/>
    </ligandPart>
</feature>